<dbReference type="GO" id="GO:0007165">
    <property type="term" value="P:signal transduction"/>
    <property type="evidence" value="ECO:0007669"/>
    <property type="project" value="InterPro"/>
</dbReference>
<dbReference type="EnsemblMetazoa" id="Aqu2.1.16251_001">
    <property type="protein sequence ID" value="Aqu2.1.16251_001"/>
    <property type="gene ID" value="Aqu2.1.16251"/>
</dbReference>
<accession>A0A1X7TMT8</accession>
<evidence type="ECO:0000259" key="5">
    <source>
        <dbReference type="PROSITE" id="PS50002"/>
    </source>
</evidence>
<dbReference type="Gene3D" id="2.30.30.40">
    <property type="entry name" value="SH3 Domains"/>
    <property type="match status" value="1"/>
</dbReference>
<evidence type="ECO:0000256" key="3">
    <source>
        <dbReference type="SAM" id="Coils"/>
    </source>
</evidence>
<dbReference type="CDD" id="cd00174">
    <property type="entry name" value="SH3"/>
    <property type="match status" value="1"/>
</dbReference>
<keyword evidence="3" id="KW-0175">Coiled coil</keyword>
<feature type="coiled-coil region" evidence="3">
    <location>
        <begin position="593"/>
        <end position="620"/>
    </location>
</feature>
<proteinExistence type="predicted"/>
<evidence type="ECO:0000256" key="4">
    <source>
        <dbReference type="SAM" id="MobiDB-lite"/>
    </source>
</evidence>
<protein>
    <recommendedName>
        <fullName evidence="8">SH3 domain-containing protein</fullName>
    </recommendedName>
</protein>
<evidence type="ECO:0000313" key="7">
    <source>
        <dbReference type="EnsemblMetazoa" id="Aqu2.1.16251_001"/>
    </source>
</evidence>
<name>A0A1X7TMT8_AMPQE</name>
<dbReference type="InterPro" id="IPR011029">
    <property type="entry name" value="DEATH-like_dom_sf"/>
</dbReference>
<dbReference type="CDD" id="cd01670">
    <property type="entry name" value="Death"/>
    <property type="match status" value="1"/>
</dbReference>
<dbReference type="PROSITE" id="PS50017">
    <property type="entry name" value="DEATH_DOMAIN"/>
    <property type="match status" value="1"/>
</dbReference>
<dbReference type="InParanoid" id="A0A1X7TMT8"/>
<evidence type="ECO:0008006" key="8">
    <source>
        <dbReference type="Google" id="ProtNLM"/>
    </source>
</evidence>
<organism evidence="7">
    <name type="scientific">Amphimedon queenslandica</name>
    <name type="common">Sponge</name>
    <dbReference type="NCBI Taxonomy" id="400682"/>
    <lineage>
        <taxon>Eukaryota</taxon>
        <taxon>Metazoa</taxon>
        <taxon>Porifera</taxon>
        <taxon>Demospongiae</taxon>
        <taxon>Heteroscleromorpha</taxon>
        <taxon>Haplosclerida</taxon>
        <taxon>Niphatidae</taxon>
        <taxon>Amphimedon</taxon>
    </lineage>
</organism>
<evidence type="ECO:0000256" key="1">
    <source>
        <dbReference type="ARBA" id="ARBA00022443"/>
    </source>
</evidence>
<dbReference type="AlphaFoldDB" id="A0A1X7TMT8"/>
<dbReference type="SMART" id="SM00326">
    <property type="entry name" value="SH3"/>
    <property type="match status" value="1"/>
</dbReference>
<keyword evidence="1 2" id="KW-0728">SH3 domain</keyword>
<feature type="domain" description="Death" evidence="6">
    <location>
        <begin position="40"/>
        <end position="114"/>
    </location>
</feature>
<feature type="compositionally biased region" description="Basic and acidic residues" evidence="4">
    <location>
        <begin position="486"/>
        <end position="507"/>
    </location>
</feature>
<dbReference type="Pfam" id="PF00531">
    <property type="entry name" value="Death"/>
    <property type="match status" value="1"/>
</dbReference>
<dbReference type="Gene3D" id="1.10.533.10">
    <property type="entry name" value="Death Domain, Fas"/>
    <property type="match status" value="1"/>
</dbReference>
<dbReference type="InterPro" id="IPR000488">
    <property type="entry name" value="Death_dom"/>
</dbReference>
<dbReference type="InterPro" id="IPR036028">
    <property type="entry name" value="SH3-like_dom_sf"/>
</dbReference>
<evidence type="ECO:0000256" key="2">
    <source>
        <dbReference type="PROSITE-ProRule" id="PRU00192"/>
    </source>
</evidence>
<dbReference type="SUPFAM" id="SSF50044">
    <property type="entry name" value="SH3-domain"/>
    <property type="match status" value="1"/>
</dbReference>
<feature type="region of interest" description="Disordered" evidence="4">
    <location>
        <begin position="484"/>
        <end position="509"/>
    </location>
</feature>
<reference evidence="7" key="1">
    <citation type="submission" date="2017-05" db="UniProtKB">
        <authorList>
            <consortium name="EnsemblMetazoa"/>
        </authorList>
    </citation>
    <scope>IDENTIFICATION</scope>
</reference>
<dbReference type="InterPro" id="IPR001452">
    <property type="entry name" value="SH3_domain"/>
</dbReference>
<dbReference type="PROSITE" id="PS50002">
    <property type="entry name" value="SH3"/>
    <property type="match status" value="1"/>
</dbReference>
<dbReference type="STRING" id="400682.A0A1X7TMT8"/>
<sequence>MATKSSNYSSPPSLFSSPLTIEQLIDVLNLLKRCGFPQRRWKELGLTLGLLMDSLDVIKKDNDTTYECLADCLCQWLRRADNVDSKGGATFDSLSDALKSMNENAAADKLDQEKRKAKAIDIFNTHHSVLSQSLSDPVSVAIMLQREGVITGQVLASVASASPSVPNQREVLLAAIIVAIESKYSLLQTFASVVCKFTGNVELGTVIQRDYDQSFNDDKKLIKVVIPNDDMSTDTLSTGTTTPSPTPPNAPTVEIAIPECMSDEFTSIQTSYGRMLYNVHKIIKNKPPPLDDVKEFLRCYKSSLEPKLSLCSNITELLRVVEKECSLINIRLLQSLVEEFKIKKAEKYIKKYNSILKEFCRTVKISLCLNEKFEALGGSPSLQCETVTYVFDWEPDEHMLQNIKKIVSKTSGKLAKIKYIKKGNSIIVTCSFPHSLTGALIIKLSENLELLIKNGLMKLTVGYCTIWKKQRIQEIQEALEEEVEEIKEQPHDTKEDRVARLEEKETEGATPQSVINQDILSTDTSVTIINKQLIKEIKTNKQLEETLTKMRVKKIEKLLSLPQNTSSASYRIRRGMRMEIEKLQLLLTNKTGLLDLNELLINTKREIAELQEQISVTSADILNNREENEKYKNILSVNKPTAEFVFIARYDYHATESDEILFCEGEQLEIYEKRNEFWWKGRSLVSGDEGLIPSSCVYSMLESLQLLEFILSVEEVSLPILQKIRNDSFSNDEKASLFLETIIDDPIMISALRQDKEKHDKERVSNCPIVLVISPRRCFLFIFGYFRALYRWQE</sequence>
<feature type="domain" description="SH3" evidence="5">
    <location>
        <begin position="641"/>
        <end position="702"/>
    </location>
</feature>
<dbReference type="SUPFAM" id="SSF47986">
    <property type="entry name" value="DEATH domain"/>
    <property type="match status" value="1"/>
</dbReference>
<evidence type="ECO:0000259" key="6">
    <source>
        <dbReference type="PROSITE" id="PS50017"/>
    </source>
</evidence>
<dbReference type="Pfam" id="PF00018">
    <property type="entry name" value="SH3_1"/>
    <property type="match status" value="1"/>
</dbReference>